<gene>
    <name evidence="1" type="ORF">ASZ90_012802</name>
</gene>
<sequence>MNKRKFKGNLSRDDDMKRVLLVILILAALAISGCTENQDTPEKSVEDLKALSLSAAENLTSYSLKSTISNIRTLNDRGENATAENATIIKESAETTATVNLAGKQAHARGSTTIEVEHRGSERNTTTNEADLYQMGNSTYIRDNGNWTHLQDPMTAEEIWKDGRNNQIKAMAETFNISQAELAGSENINGTDAYKLRIINGAAESDALYETAFSMAANLVSYPMFMPSVNRTELNETGRMEKTIWISKNTYIPVKYESKTSFKMTPIIVAGLDMNTSQMTMFNESIELGTVEVSMESSDMYYDFDKPGTIAPPTEALEAVIVRPVSIRPEDSQQAE</sequence>
<reference evidence="1" key="1">
    <citation type="journal article" date="2015" name="Proc. Natl. Acad. Sci. U.S.A.">
        <title>Networks of energetic and metabolic interactions define dynamics in microbial communities.</title>
        <authorList>
            <person name="Embree M."/>
            <person name="Liu J.K."/>
            <person name="Al-Bassam M.M."/>
            <person name="Zengler K."/>
        </authorList>
    </citation>
    <scope>NUCLEOTIDE SEQUENCE</scope>
</reference>
<name>A0A0W8F9L9_9ZZZZ</name>
<proteinExistence type="predicted"/>
<dbReference type="PROSITE" id="PS51257">
    <property type="entry name" value="PROKAR_LIPOPROTEIN"/>
    <property type="match status" value="1"/>
</dbReference>
<evidence type="ECO:0000313" key="1">
    <source>
        <dbReference type="EMBL" id="KUG17530.1"/>
    </source>
</evidence>
<accession>A0A0W8F9L9</accession>
<comment type="caution">
    <text evidence="1">The sequence shown here is derived from an EMBL/GenBank/DDBJ whole genome shotgun (WGS) entry which is preliminary data.</text>
</comment>
<keyword evidence="1" id="KW-0449">Lipoprotein</keyword>
<dbReference type="EMBL" id="LNQE01001436">
    <property type="protein sequence ID" value="KUG17530.1"/>
    <property type="molecule type" value="Genomic_DNA"/>
</dbReference>
<dbReference type="Gene3D" id="2.50.20.20">
    <property type="match status" value="1"/>
</dbReference>
<organism evidence="1">
    <name type="scientific">hydrocarbon metagenome</name>
    <dbReference type="NCBI Taxonomy" id="938273"/>
    <lineage>
        <taxon>unclassified sequences</taxon>
        <taxon>metagenomes</taxon>
        <taxon>ecological metagenomes</taxon>
    </lineage>
</organism>
<protein>
    <submittedName>
        <fullName evidence="1">Putative lipoprotein</fullName>
    </submittedName>
</protein>
<dbReference type="AlphaFoldDB" id="A0A0W8F9L9"/>